<protein>
    <recommendedName>
        <fullName evidence="5">Inner membrane protein</fullName>
    </recommendedName>
</protein>
<keyword evidence="4" id="KW-1185">Reference proteome</keyword>
<comment type="caution">
    <text evidence="3">The sequence shown here is derived from an EMBL/GenBank/DDBJ whole genome shotgun (WGS) entry which is preliminary data.</text>
</comment>
<dbReference type="Proteomes" id="UP000014821">
    <property type="component" value="Unassembled WGS sequence"/>
</dbReference>
<sequence>MTLSFIPSPSTELTYSVLSSEEKLLLYQEIYSHRWKGTPMVILGSIVLFVSSALLLIGSLLLGYPIEAFSLLHDIILPFLLPAILGIVGIAIPLFFFASLHHAMAVKKHKQLAESNYMQVLKYCHEKQQKVTKQVLADFIETHVVIPQYTRQFSYITLSKTLDIVSEIEPSQSSPYDEDISKGIEYTISGIFMSKYEREKRRQKENKKELQQLSKNTTIQ</sequence>
<reference evidence="3" key="1">
    <citation type="submission" date="2013-04" db="EMBL/GenBank/DDBJ databases">
        <title>Genome sequence of Chlamydia psittaci 10_881_SC42.</title>
        <authorList>
            <person name="Huot-Creasy H."/>
            <person name="McCracken C.L."/>
            <person name="Humphries M."/>
            <person name="Sachse K."/>
            <person name="Laroucau K."/>
            <person name="Bavoil P."/>
            <person name="Myers G.S."/>
        </authorList>
    </citation>
    <scope>NUCLEOTIDE SEQUENCE [LARGE SCALE GENOMIC DNA]</scope>
    <source>
        <strain evidence="3">10_881_SC42</strain>
    </source>
</reference>
<dbReference type="EMBL" id="ATND01000002">
    <property type="protein sequence ID" value="EPP38366.1"/>
    <property type="molecule type" value="Genomic_DNA"/>
</dbReference>
<proteinExistence type="predicted"/>
<keyword evidence="2" id="KW-0472">Membrane</keyword>
<evidence type="ECO:0000313" key="4">
    <source>
        <dbReference type="Proteomes" id="UP000014821"/>
    </source>
</evidence>
<gene>
    <name evidence="3" type="ORF">CP10881SC42_0777</name>
</gene>
<name>A0ABN0MSG5_9CHLA</name>
<keyword evidence="2" id="KW-0812">Transmembrane</keyword>
<evidence type="ECO:0008006" key="5">
    <source>
        <dbReference type="Google" id="ProtNLM"/>
    </source>
</evidence>
<evidence type="ECO:0000256" key="2">
    <source>
        <dbReference type="SAM" id="Phobius"/>
    </source>
</evidence>
<dbReference type="RefSeq" id="WP_020356264.1">
    <property type="nucleotide sequence ID" value="NZ_KE360587.1"/>
</dbReference>
<feature type="transmembrane region" description="Helical" evidence="2">
    <location>
        <begin position="40"/>
        <end position="63"/>
    </location>
</feature>
<organism evidence="3 4">
    <name type="scientific">Chlamydia avium</name>
    <dbReference type="NCBI Taxonomy" id="1457141"/>
    <lineage>
        <taxon>Bacteria</taxon>
        <taxon>Pseudomonadati</taxon>
        <taxon>Chlamydiota</taxon>
        <taxon>Chlamydiia</taxon>
        <taxon>Chlamydiales</taxon>
        <taxon>Chlamydiaceae</taxon>
        <taxon>Chlamydia/Chlamydophila group</taxon>
        <taxon>Chlamydia</taxon>
    </lineage>
</organism>
<keyword evidence="2" id="KW-1133">Transmembrane helix</keyword>
<feature type="coiled-coil region" evidence="1">
    <location>
        <begin position="193"/>
        <end position="220"/>
    </location>
</feature>
<keyword evidence="1" id="KW-0175">Coiled coil</keyword>
<accession>A0ABN0MSG5</accession>
<feature type="transmembrane region" description="Helical" evidence="2">
    <location>
        <begin position="75"/>
        <end position="100"/>
    </location>
</feature>
<evidence type="ECO:0000313" key="3">
    <source>
        <dbReference type="EMBL" id="EPP38366.1"/>
    </source>
</evidence>
<evidence type="ECO:0000256" key="1">
    <source>
        <dbReference type="SAM" id="Coils"/>
    </source>
</evidence>